<proteinExistence type="predicted"/>
<accession>G7H4D2</accession>
<evidence type="ECO:0000313" key="3">
    <source>
        <dbReference type="Proteomes" id="UP000035088"/>
    </source>
</evidence>
<evidence type="ECO:0000313" key="2">
    <source>
        <dbReference type="EMBL" id="GAB10707.1"/>
    </source>
</evidence>
<feature type="transmembrane region" description="Helical" evidence="1">
    <location>
        <begin position="210"/>
        <end position="231"/>
    </location>
</feature>
<keyword evidence="1" id="KW-1133">Transmembrane helix</keyword>
<protein>
    <recommendedName>
        <fullName evidence="4">DUF1648 domain-containing protein</fullName>
    </recommendedName>
</protein>
<feature type="transmembrane region" description="Helical" evidence="1">
    <location>
        <begin position="95"/>
        <end position="115"/>
    </location>
</feature>
<feature type="transmembrane region" description="Helical" evidence="1">
    <location>
        <begin position="62"/>
        <end position="83"/>
    </location>
</feature>
<feature type="transmembrane region" description="Helical" evidence="1">
    <location>
        <begin position="127"/>
        <end position="147"/>
    </location>
</feature>
<keyword evidence="3" id="KW-1185">Reference proteome</keyword>
<feature type="transmembrane region" description="Helical" evidence="1">
    <location>
        <begin position="187"/>
        <end position="204"/>
    </location>
</feature>
<comment type="caution">
    <text evidence="2">The sequence shown here is derived from an EMBL/GenBank/DDBJ whole genome shotgun (WGS) entry which is preliminary data.</text>
</comment>
<dbReference type="STRING" id="1073574.GOARA_061_01470"/>
<dbReference type="AlphaFoldDB" id="G7H4D2"/>
<dbReference type="RefSeq" id="WP_007322782.1">
    <property type="nucleotide sequence ID" value="NZ_BAEE01000061.1"/>
</dbReference>
<dbReference type="Proteomes" id="UP000035088">
    <property type="component" value="Unassembled WGS sequence"/>
</dbReference>
<sequence length="326" mass="33852">MSAARTTEEMPRKRLIAGLLVVCLAIGAVGSAVLWSWTATLPDPMATHFGSSGPDGFTSLRWVVWQPLIVGAVCAAVGIGLLLSDIPRTTAQWLIGVSSGLTAGVVALIVLVAHGQRGLATAEGASLWPWSILIAIAAGVALGALAARLVPRWTEPPIGNDGDRPVADLRDGERFVWTRRASSSSPTAALAAVAVLPLVVVGWVTGTWALLLAAGITLLVAAVMWSVRVTVSRQEVSIRSAVGWPRIVIGLDEIDHAEVVEVNALRDYGGFGYRVGVRGRLAGTKGFVLRSGQALLLVKRAGGGEVVVVDDAETAAGLVNAVCAAR</sequence>
<gene>
    <name evidence="2" type="ORF">GOARA_061_01470</name>
</gene>
<organism evidence="2 3">
    <name type="scientific">Gordonia araii NBRC 100433</name>
    <dbReference type="NCBI Taxonomy" id="1073574"/>
    <lineage>
        <taxon>Bacteria</taxon>
        <taxon>Bacillati</taxon>
        <taxon>Actinomycetota</taxon>
        <taxon>Actinomycetes</taxon>
        <taxon>Mycobacteriales</taxon>
        <taxon>Gordoniaceae</taxon>
        <taxon>Gordonia</taxon>
    </lineage>
</organism>
<reference evidence="2 3" key="1">
    <citation type="submission" date="2011-11" db="EMBL/GenBank/DDBJ databases">
        <title>Whole genome shotgun sequence of Gordonia araii NBRC 100433.</title>
        <authorList>
            <person name="Yoshida Y."/>
            <person name="Hosoyama A."/>
            <person name="Tsuchikane K."/>
            <person name="Katsumata H."/>
            <person name="Yamazaki S."/>
            <person name="Fujita N."/>
        </authorList>
    </citation>
    <scope>NUCLEOTIDE SEQUENCE [LARGE SCALE GENOMIC DNA]</scope>
    <source>
        <strain evidence="2 3">NBRC 100433</strain>
    </source>
</reference>
<dbReference type="OrthoDB" id="3178004at2"/>
<keyword evidence="1" id="KW-0812">Transmembrane</keyword>
<dbReference type="EMBL" id="BAEE01000061">
    <property type="protein sequence ID" value="GAB10707.1"/>
    <property type="molecule type" value="Genomic_DNA"/>
</dbReference>
<evidence type="ECO:0000256" key="1">
    <source>
        <dbReference type="SAM" id="Phobius"/>
    </source>
</evidence>
<keyword evidence="1" id="KW-0472">Membrane</keyword>
<name>G7H4D2_9ACTN</name>
<evidence type="ECO:0008006" key="4">
    <source>
        <dbReference type="Google" id="ProtNLM"/>
    </source>
</evidence>